<evidence type="ECO:0000256" key="5">
    <source>
        <dbReference type="ARBA" id="ARBA00023004"/>
    </source>
</evidence>
<dbReference type="PRINTS" id="PR00090">
    <property type="entry name" value="RNGDIOXGNASE"/>
</dbReference>
<gene>
    <name evidence="8" type="ORF">METZ01_LOCUS311544</name>
</gene>
<organism evidence="8">
    <name type="scientific">marine metagenome</name>
    <dbReference type="NCBI Taxonomy" id="408172"/>
    <lineage>
        <taxon>unclassified sequences</taxon>
        <taxon>metagenomes</taxon>
        <taxon>ecological metagenomes</taxon>
    </lineage>
</organism>
<evidence type="ECO:0000313" key="8">
    <source>
        <dbReference type="EMBL" id="SVC58690.1"/>
    </source>
</evidence>
<dbReference type="SUPFAM" id="SSF50022">
    <property type="entry name" value="ISP domain"/>
    <property type="match status" value="1"/>
</dbReference>
<dbReference type="SUPFAM" id="SSF55961">
    <property type="entry name" value="Bet v1-like"/>
    <property type="match status" value="1"/>
</dbReference>
<dbReference type="Pfam" id="PF00848">
    <property type="entry name" value="Ring_hydroxyl_A"/>
    <property type="match status" value="1"/>
</dbReference>
<dbReference type="Gene3D" id="3.90.380.10">
    <property type="entry name" value="Naphthalene 1,2-dioxygenase Alpha Subunit, Chain A, domain 1"/>
    <property type="match status" value="2"/>
</dbReference>
<feature type="domain" description="Rieske" evidence="7">
    <location>
        <begin position="55"/>
        <end position="164"/>
    </location>
</feature>
<reference evidence="8" key="1">
    <citation type="submission" date="2018-05" db="EMBL/GenBank/DDBJ databases">
        <authorList>
            <person name="Lanie J.A."/>
            <person name="Ng W.-L."/>
            <person name="Kazmierczak K.M."/>
            <person name="Andrzejewski T.M."/>
            <person name="Davidsen T.M."/>
            <person name="Wayne K.J."/>
            <person name="Tettelin H."/>
            <person name="Glass J.I."/>
            <person name="Rusch D."/>
            <person name="Podicherti R."/>
            <person name="Tsui H.-C.T."/>
            <person name="Winkler M.E."/>
        </authorList>
    </citation>
    <scope>NUCLEOTIDE SEQUENCE</scope>
</reference>
<keyword evidence="2" id="KW-0001">2Fe-2S</keyword>
<evidence type="ECO:0000256" key="6">
    <source>
        <dbReference type="ARBA" id="ARBA00023014"/>
    </source>
</evidence>
<dbReference type="InterPro" id="IPR036922">
    <property type="entry name" value="Rieske_2Fe-2S_sf"/>
</dbReference>
<evidence type="ECO:0000259" key="7">
    <source>
        <dbReference type="PROSITE" id="PS51296"/>
    </source>
</evidence>
<dbReference type="EMBL" id="UINC01099424">
    <property type="protein sequence ID" value="SVC58690.1"/>
    <property type="molecule type" value="Genomic_DNA"/>
</dbReference>
<dbReference type="Gene3D" id="2.102.10.10">
    <property type="entry name" value="Rieske [2Fe-2S] iron-sulphur domain"/>
    <property type="match status" value="1"/>
</dbReference>
<dbReference type="GO" id="GO:0051537">
    <property type="term" value="F:2 iron, 2 sulfur cluster binding"/>
    <property type="evidence" value="ECO:0007669"/>
    <property type="project" value="UniProtKB-KW"/>
</dbReference>
<feature type="non-terminal residue" evidence="8">
    <location>
        <position position="353"/>
    </location>
</feature>
<evidence type="ECO:0000256" key="4">
    <source>
        <dbReference type="ARBA" id="ARBA00023002"/>
    </source>
</evidence>
<keyword evidence="6" id="KW-0411">Iron-sulfur</keyword>
<sequence length="353" mass="40486">MDPKVIEKLLAGVEYESARKDPPGGFPKLPDIPGGRYTDPEFQGLERKYLWKKAWLYAGHMDELPKVGSYKLWRLAGSAILLLRDQKDQIRAFYNVCRHRGGPLVTNNNGSLPGGLVCGYHGWTYDLTGKLINLRDKHDFVGLDLSCRNLVPVRCERLGNWIFVNEDAEAMPLMEYLGPVQQYFRGLPLESIRLVDQQTFKVHCNLKVLLDAFLEVYHLKSIHAGTVDRFLDYRGSNILLWPRGHSFMLTPNRPDWVDPGVRGMPEMDGVTDIERYNNPSFNIYPNLVTPVAASGLPFLLLWPETDESMQLESIWFAPDWGTGPRDDQWDERISNFDHILNEDLQLAERIQES</sequence>
<keyword evidence="3" id="KW-0479">Metal-binding</keyword>
<comment type="cofactor">
    <cofactor evidence="1">
        <name>Fe cation</name>
        <dbReference type="ChEBI" id="CHEBI:24875"/>
    </cofactor>
</comment>
<keyword evidence="4" id="KW-0560">Oxidoreductase</keyword>
<protein>
    <recommendedName>
        <fullName evidence="7">Rieske domain-containing protein</fullName>
    </recommendedName>
</protein>
<dbReference type="InterPro" id="IPR017941">
    <property type="entry name" value="Rieske_2Fe-2S"/>
</dbReference>
<accession>A0A382ND99</accession>
<evidence type="ECO:0000256" key="1">
    <source>
        <dbReference type="ARBA" id="ARBA00001962"/>
    </source>
</evidence>
<dbReference type="PANTHER" id="PTHR43756">
    <property type="entry name" value="CHOLINE MONOOXYGENASE, CHLOROPLASTIC"/>
    <property type="match status" value="1"/>
</dbReference>
<dbReference type="GO" id="GO:0016491">
    <property type="term" value="F:oxidoreductase activity"/>
    <property type="evidence" value="ECO:0007669"/>
    <property type="project" value="UniProtKB-KW"/>
</dbReference>
<dbReference type="CDD" id="cd03469">
    <property type="entry name" value="Rieske_RO_Alpha_N"/>
    <property type="match status" value="1"/>
</dbReference>
<dbReference type="Pfam" id="PF00355">
    <property type="entry name" value="Rieske"/>
    <property type="match status" value="1"/>
</dbReference>
<dbReference type="GO" id="GO:0005506">
    <property type="term" value="F:iron ion binding"/>
    <property type="evidence" value="ECO:0007669"/>
    <property type="project" value="InterPro"/>
</dbReference>
<name>A0A382ND99_9ZZZZ</name>
<dbReference type="AlphaFoldDB" id="A0A382ND99"/>
<dbReference type="InterPro" id="IPR015879">
    <property type="entry name" value="Ring_hydroxy_dOase_asu_C_dom"/>
</dbReference>
<dbReference type="CDD" id="cd00680">
    <property type="entry name" value="RHO_alpha_C"/>
    <property type="match status" value="1"/>
</dbReference>
<proteinExistence type="predicted"/>
<keyword evidence="5" id="KW-0408">Iron</keyword>
<evidence type="ECO:0000256" key="3">
    <source>
        <dbReference type="ARBA" id="ARBA00022723"/>
    </source>
</evidence>
<dbReference type="InterPro" id="IPR001663">
    <property type="entry name" value="Rng_hydr_dOase-A"/>
</dbReference>
<dbReference type="PANTHER" id="PTHR43756:SF5">
    <property type="entry name" value="CHOLINE MONOOXYGENASE, CHLOROPLASTIC"/>
    <property type="match status" value="1"/>
</dbReference>
<evidence type="ECO:0000256" key="2">
    <source>
        <dbReference type="ARBA" id="ARBA00022714"/>
    </source>
</evidence>
<dbReference type="PROSITE" id="PS51296">
    <property type="entry name" value="RIESKE"/>
    <property type="match status" value="1"/>
</dbReference>